<dbReference type="RefSeq" id="WP_073006952.1">
    <property type="nucleotide sequence ID" value="NZ_FQZO01000003.1"/>
</dbReference>
<keyword evidence="1" id="KW-0732">Signal</keyword>
<evidence type="ECO:0000313" key="4">
    <source>
        <dbReference type="Proteomes" id="UP000184080"/>
    </source>
</evidence>
<protein>
    <submittedName>
        <fullName evidence="3">Copper amine oxidase N-terminal domain-containing protein</fullName>
    </submittedName>
</protein>
<dbReference type="InterPro" id="IPR011330">
    <property type="entry name" value="Glyco_hydro/deAcase_b/a-brl"/>
</dbReference>
<name>A0A1M6HEB1_9CLOT</name>
<keyword evidence="4" id="KW-1185">Reference proteome</keyword>
<dbReference type="Pfam" id="PF10096">
    <property type="entry name" value="DUF2334"/>
    <property type="match status" value="1"/>
</dbReference>
<organism evidence="3 4">
    <name type="scientific">Clostridium amylolyticum</name>
    <dbReference type="NCBI Taxonomy" id="1121298"/>
    <lineage>
        <taxon>Bacteria</taxon>
        <taxon>Bacillati</taxon>
        <taxon>Bacillota</taxon>
        <taxon>Clostridia</taxon>
        <taxon>Eubacteriales</taxon>
        <taxon>Clostridiaceae</taxon>
        <taxon>Clostridium</taxon>
    </lineage>
</organism>
<feature type="chain" id="PRO_5039618314" evidence="1">
    <location>
        <begin position="17"/>
        <end position="469"/>
    </location>
</feature>
<dbReference type="InterPro" id="IPR012854">
    <property type="entry name" value="Cu_amine_oxidase-like_N"/>
</dbReference>
<evidence type="ECO:0000313" key="3">
    <source>
        <dbReference type="EMBL" id="SHJ20525.1"/>
    </source>
</evidence>
<dbReference type="Proteomes" id="UP000184080">
    <property type="component" value="Unassembled WGS sequence"/>
</dbReference>
<feature type="signal peptide" evidence="1">
    <location>
        <begin position="1"/>
        <end position="16"/>
    </location>
</feature>
<dbReference type="OrthoDB" id="2339428at2"/>
<evidence type="ECO:0000259" key="2">
    <source>
        <dbReference type="Pfam" id="PF07833"/>
    </source>
</evidence>
<gene>
    <name evidence="3" type="ORF">SAMN05444401_2491</name>
</gene>
<dbReference type="AlphaFoldDB" id="A0A1M6HEB1"/>
<dbReference type="SUPFAM" id="SSF88713">
    <property type="entry name" value="Glycoside hydrolase/deacetylase"/>
    <property type="match status" value="1"/>
</dbReference>
<dbReference type="Pfam" id="PF07833">
    <property type="entry name" value="Cu_amine_oxidN1"/>
    <property type="match status" value="1"/>
</dbReference>
<dbReference type="InterPro" id="IPR018763">
    <property type="entry name" value="DUF2334"/>
</dbReference>
<dbReference type="STRING" id="1121298.SAMN05444401_2491"/>
<dbReference type="EMBL" id="FQZO01000003">
    <property type="protein sequence ID" value="SHJ20525.1"/>
    <property type="molecule type" value="Genomic_DNA"/>
</dbReference>
<proteinExistence type="predicted"/>
<accession>A0A1M6HEB1</accession>
<dbReference type="GO" id="GO:0005975">
    <property type="term" value="P:carbohydrate metabolic process"/>
    <property type="evidence" value="ECO:0007669"/>
    <property type="project" value="InterPro"/>
</dbReference>
<evidence type="ECO:0000256" key="1">
    <source>
        <dbReference type="SAM" id="SignalP"/>
    </source>
</evidence>
<sequence length="469" mass="54605">MIKPVLKKFAFFAALAGLIMFLEKDTIASGNVKLFSDAYPRSERRHSMERLCKTRVEEVQASLKDKKNEVALNFFLEGKEIKFTSPIIFTFNRYYLPAEEILAKLGYTVEKSQDDMSIISSSNKVNINFKDKSFNINGEKEYLRGETGLINDKVYMSLFDLCNIGNLTTRWNSKENKISLYAKKNNQINAINDKRKTNKSNKSALVRFEDLAPMEFYLDDGNLERLRAVGDKMYESATPFHVAWVPRYVNPKEGIDNSLLANKNIKNADFLFTLDYLITKGGIIGLHGYTHQNKDEESIIGSEFSEKYNLSRSEKRQRVEKAIEVAQYLNIPYKFFETPHYRCSARFQRLLEQYFDYIYESNLEVFNNKPIVSEYNNRTMYIPTPLGYVKDDNVGEIIDKAEKIKSEDFFSFYYHPGKEFKYITLETSKDGYPSYKYEANKGVQAIINKMYSMGIDFKNIIELRDKVEK</sequence>
<feature type="domain" description="Copper amine oxidase-like N-terminal" evidence="2">
    <location>
        <begin position="76"/>
        <end position="179"/>
    </location>
</feature>
<reference evidence="3 4" key="1">
    <citation type="submission" date="2016-11" db="EMBL/GenBank/DDBJ databases">
        <authorList>
            <person name="Jaros S."/>
            <person name="Januszkiewicz K."/>
            <person name="Wedrychowicz H."/>
        </authorList>
    </citation>
    <scope>NUCLEOTIDE SEQUENCE [LARGE SCALE GENOMIC DNA]</scope>
    <source>
        <strain evidence="3 4">DSM 21864</strain>
    </source>
</reference>